<dbReference type="Pfam" id="PF05133">
    <property type="entry name" value="SPP1_portal"/>
    <property type="match status" value="1"/>
</dbReference>
<evidence type="ECO:0008006" key="4">
    <source>
        <dbReference type="Google" id="ProtNLM"/>
    </source>
</evidence>
<dbReference type="InterPro" id="IPR021145">
    <property type="entry name" value="Portal_protein_SPP1_Gp6-like"/>
</dbReference>
<organism evidence="2 3">
    <name type="scientific">Actinomycetospora corticicola</name>
    <dbReference type="NCBI Taxonomy" id="663602"/>
    <lineage>
        <taxon>Bacteria</taxon>
        <taxon>Bacillati</taxon>
        <taxon>Actinomycetota</taxon>
        <taxon>Actinomycetes</taxon>
        <taxon>Pseudonocardiales</taxon>
        <taxon>Pseudonocardiaceae</taxon>
        <taxon>Actinomycetospora</taxon>
    </lineage>
</organism>
<evidence type="ECO:0000313" key="2">
    <source>
        <dbReference type="EMBL" id="NYD36811.1"/>
    </source>
</evidence>
<feature type="region of interest" description="Disordered" evidence="1">
    <location>
        <begin position="469"/>
        <end position="507"/>
    </location>
</feature>
<dbReference type="Proteomes" id="UP000535890">
    <property type="component" value="Unassembled WGS sequence"/>
</dbReference>
<proteinExistence type="predicted"/>
<dbReference type="RefSeq" id="WP_179794435.1">
    <property type="nucleotide sequence ID" value="NZ_BAABHP010000021.1"/>
</dbReference>
<evidence type="ECO:0000313" key="3">
    <source>
        <dbReference type="Proteomes" id="UP000535890"/>
    </source>
</evidence>
<protein>
    <recommendedName>
        <fullName evidence="4">SPP1 Gp6-like portal protein</fullName>
    </recommendedName>
</protein>
<feature type="compositionally biased region" description="Low complexity" evidence="1">
    <location>
        <begin position="476"/>
        <end position="507"/>
    </location>
</feature>
<dbReference type="EMBL" id="JACCBN010000001">
    <property type="protein sequence ID" value="NYD36811.1"/>
    <property type="molecule type" value="Genomic_DNA"/>
</dbReference>
<reference evidence="2 3" key="1">
    <citation type="submission" date="2020-07" db="EMBL/GenBank/DDBJ databases">
        <title>Sequencing the genomes of 1000 actinobacteria strains.</title>
        <authorList>
            <person name="Klenk H.-P."/>
        </authorList>
    </citation>
    <scope>NUCLEOTIDE SEQUENCE [LARGE SCALE GENOMIC DNA]</scope>
    <source>
        <strain evidence="2 3">DSM 45772</strain>
    </source>
</reference>
<accession>A0A7Y9DWQ4</accession>
<evidence type="ECO:0000256" key="1">
    <source>
        <dbReference type="SAM" id="MobiDB-lite"/>
    </source>
</evidence>
<name>A0A7Y9DWQ4_9PSEU</name>
<dbReference type="AlphaFoldDB" id="A0A7Y9DWQ4"/>
<comment type="caution">
    <text evidence="2">The sequence shown here is derived from an EMBL/GenBank/DDBJ whole genome shotgun (WGS) entry which is preliminary data.</text>
</comment>
<sequence>MPLGEVDTPESAAWWMRELSEELLERRHRIEPLWQRYCGNPPLPELGNPGATKNRRDVWRAFQRKARTNYAELIVAAPLERLTPLGFRTSAAGTGETADIDARALRWWQANEMPIRSGDIIEWMLVMGTAYGIVGPPDPDDDQHPDVPVMTAEDPRFVITRHDSVRSSRVRAALKLFYDDEVRRDVAFLYLPGRVLRIERDGREGTSELGRRRFRFDARSWDVVDEQALPDGMSRTVPVVRFENRRGLGEFEAHLDHLDRINHMLLQRIVIATLQAFRQRAVKGVPKNDPKTGEPIDYSDVFTNDPAALWLLPATADMWESGQVDLTPILTSVRDDVRDLAAVTRRPVQHFIPDQANQSAEGASASRESLVYLAEDRQVRAGAGFAAMQALGFRYVADAQRSDPLTIETLWRPLERFSLTERASAAVQAQTAGVPWEARMRDFLQYEPEQIEVLRAERAEDLFYAAPAATDPQRGVPTAAATAPAVEQPRTANTDPATPPAAAQAAR</sequence>
<keyword evidence="3" id="KW-1185">Reference proteome</keyword>
<gene>
    <name evidence="2" type="ORF">BJ983_002913</name>
</gene>